<feature type="region of interest" description="Disordered" evidence="10">
    <location>
        <begin position="1011"/>
        <end position="1042"/>
    </location>
</feature>
<dbReference type="GO" id="GO:0045944">
    <property type="term" value="P:positive regulation of transcription by RNA polymerase II"/>
    <property type="evidence" value="ECO:0007669"/>
    <property type="project" value="TreeGrafter"/>
</dbReference>
<feature type="region of interest" description="Disordered" evidence="10">
    <location>
        <begin position="615"/>
        <end position="637"/>
    </location>
</feature>
<evidence type="ECO:0000256" key="1">
    <source>
        <dbReference type="ARBA" id="ARBA00004123"/>
    </source>
</evidence>
<dbReference type="PANTHER" id="PTHR13578:SF20">
    <property type="entry name" value="POLYCOMB PROTEIN ASX"/>
    <property type="match status" value="1"/>
</dbReference>
<feature type="domain" description="DEUBAD" evidence="11">
    <location>
        <begin position="152"/>
        <end position="264"/>
    </location>
</feature>
<feature type="compositionally biased region" description="Acidic residues" evidence="10">
    <location>
        <begin position="541"/>
        <end position="550"/>
    </location>
</feature>
<dbReference type="GO" id="GO:0003677">
    <property type="term" value="F:DNA binding"/>
    <property type="evidence" value="ECO:0007669"/>
    <property type="project" value="InterPro"/>
</dbReference>
<keyword evidence="7" id="KW-0805">Transcription regulation</keyword>
<dbReference type="Pfam" id="PF13922">
    <property type="entry name" value="PHD_3"/>
    <property type="match status" value="1"/>
</dbReference>
<dbReference type="GO" id="GO:0009887">
    <property type="term" value="P:animal organ morphogenesis"/>
    <property type="evidence" value="ECO:0007669"/>
    <property type="project" value="TreeGrafter"/>
</dbReference>
<feature type="compositionally biased region" description="Low complexity" evidence="10">
    <location>
        <begin position="27"/>
        <end position="40"/>
    </location>
</feature>
<proteinExistence type="inferred from homology"/>
<dbReference type="InterPro" id="IPR026905">
    <property type="entry name" value="ASX-like_PHD"/>
</dbReference>
<comment type="similarity">
    <text evidence="2">Belongs to the Asx family.</text>
</comment>
<dbReference type="PANTHER" id="PTHR13578">
    <property type="entry name" value="ADDITIONAL SEX COMBS LIKE PROTEIN ASXL"/>
    <property type="match status" value="1"/>
</dbReference>
<organism evidence="12 13">
    <name type="scientific">Diabrotica balteata</name>
    <name type="common">Banded cucumber beetle</name>
    <dbReference type="NCBI Taxonomy" id="107213"/>
    <lineage>
        <taxon>Eukaryota</taxon>
        <taxon>Metazoa</taxon>
        <taxon>Ecdysozoa</taxon>
        <taxon>Arthropoda</taxon>
        <taxon>Hexapoda</taxon>
        <taxon>Insecta</taxon>
        <taxon>Pterygota</taxon>
        <taxon>Neoptera</taxon>
        <taxon>Endopterygota</taxon>
        <taxon>Coleoptera</taxon>
        <taxon>Polyphaga</taxon>
        <taxon>Cucujiformia</taxon>
        <taxon>Chrysomeloidea</taxon>
        <taxon>Chrysomelidae</taxon>
        <taxon>Galerucinae</taxon>
        <taxon>Diabroticina</taxon>
        <taxon>Diabroticites</taxon>
        <taxon>Diabrotica</taxon>
    </lineage>
</organism>
<feature type="region of interest" description="Disordered" evidence="10">
    <location>
        <begin position="1205"/>
        <end position="1232"/>
    </location>
</feature>
<feature type="compositionally biased region" description="Polar residues" evidence="10">
    <location>
        <begin position="72"/>
        <end position="82"/>
    </location>
</feature>
<dbReference type="InterPro" id="IPR044867">
    <property type="entry name" value="DEUBAD_dom"/>
</dbReference>
<dbReference type="PROSITE" id="PS51916">
    <property type="entry name" value="DEUBAD"/>
    <property type="match status" value="1"/>
</dbReference>
<evidence type="ECO:0000313" key="13">
    <source>
        <dbReference type="Proteomes" id="UP001153709"/>
    </source>
</evidence>
<protein>
    <recommendedName>
        <fullName evidence="11">DEUBAD domain-containing protein</fullName>
    </recommendedName>
</protein>
<dbReference type="Pfam" id="PF13919">
    <property type="entry name" value="ASXH"/>
    <property type="match status" value="1"/>
</dbReference>
<feature type="compositionally biased region" description="Basic residues" evidence="10">
    <location>
        <begin position="55"/>
        <end position="71"/>
    </location>
</feature>
<feature type="region of interest" description="Disordered" evidence="10">
    <location>
        <begin position="666"/>
        <end position="690"/>
    </location>
</feature>
<evidence type="ECO:0000256" key="10">
    <source>
        <dbReference type="SAM" id="MobiDB-lite"/>
    </source>
</evidence>
<evidence type="ECO:0000313" key="12">
    <source>
        <dbReference type="EMBL" id="CAH1284509.1"/>
    </source>
</evidence>
<dbReference type="Proteomes" id="UP001153709">
    <property type="component" value="Chromosome 8"/>
</dbReference>
<feature type="compositionally biased region" description="Basic and acidic residues" evidence="10">
    <location>
        <begin position="453"/>
        <end position="465"/>
    </location>
</feature>
<dbReference type="GO" id="GO:0003682">
    <property type="term" value="F:chromatin binding"/>
    <property type="evidence" value="ECO:0007669"/>
    <property type="project" value="TreeGrafter"/>
</dbReference>
<keyword evidence="13" id="KW-1185">Reference proteome</keyword>
<dbReference type="GO" id="GO:0008270">
    <property type="term" value="F:zinc ion binding"/>
    <property type="evidence" value="ECO:0007669"/>
    <property type="project" value="UniProtKB-KW"/>
</dbReference>
<keyword evidence="9" id="KW-0539">Nucleus</keyword>
<keyword evidence="8" id="KW-0804">Transcription</keyword>
<dbReference type="InterPro" id="IPR028020">
    <property type="entry name" value="ASX_DEUBAD_dom"/>
</dbReference>
<evidence type="ECO:0000256" key="4">
    <source>
        <dbReference type="ARBA" id="ARBA00022723"/>
    </source>
</evidence>
<sequence length="1411" mass="154822">MEIDVTPDGISENNTGNSSQSEEENAENSSANQQNLSNNNVTSADPTITSINSRKTIKHALRQQAKRRKKNTTIASGNTNTVPRIIVKPLPPQAVEEPTATIVPTTRTPTMKEVLASIPGFTMKPRKRSNKKLSQAAQLEQTKEGCIDLETPDSILVNTNLRHLLNKATFAALPTLYQNKLVQLLPNVDRNIVNNDPNSVDMSNSGLNNEFFARACLEWQDRLAEGEFTPENQQKLKLEADKERNKVDPWKLKHFEPIWGDRSCAADSLVSTSVNNINYNNSTRPPIKTTIKLRPSTTNKQKSSAPPPVKRLRTVGAMTRSCTTNMKIELNYVENKSQIPDLLPIKQMKQVQKEECRFKSESTFKIDIDTASVSDNIVELQEKCIVNISDTILENNQETIICSSKSEKRPRSPSTDSEGRSPKPFTVYLAADHLETLEPSENEKDILEEPHDHLADDISDDDKASETMSENMEDDSYNYDKDNRHIDENSSSSSSIVTHNMEEISSNETIETVDSLQLHIDYKEEDHNQTDETSSTTSTTEQDDQEDQEDPLAPTPDLSDVAPMDTDPLQITEDDSECHIVTDNLKITHIEDKEPYSLVVEHIHSDDITLIQTLDVSESRSESDISKDQPVESPEPVETIDLVESIKKEPPVVESFQPLPNTLILHEGKQPRSEPTESESSAVDSGDCIPETSESIADFAEKLEASVEECDLVIAQLSEASFETVRTDEEDRFIDAENYVLESGQLTDVDTTEKIDKTDADGNTPVDIQATLFGEPSVPATTDECCWSIVDNRTEKLMQVPPLHNMEPPISTQTTPEKDFTEKIEEHVQVIPMQEELEVKLEQGRFPVVVNDWRYDVNMDPDMVEAALGTSGEEIGDKEATKQEANYQEYSGNQVKLELEVTLTPEIVSTPPVTTVVDTTSTSSSPAVTPPVTKVPLTTVIPPTAMPPTVIPPTTIVCLPSVVTSAPIINNPNNPAAANEVSQCAAVPRPGAVQSSSSVPYLALSTSQPIRAVSTHSKVKPKNSQGGGNRNRSNNKPPPGAVNLERSYQICQAVIQNSPNRDQLRCQLKPPPSLLAAAQVNNVKKNENNRQSFNRQQQFAPIRGPTVNKTFTPPLPAPNNAYQMVQGGNGIRGVAQRMRTVPFQQQRPPAPTPVVVRHVFTAGQGIPVTMAVLPQGPAISPEVIETQTPVGTLGQYILVQRTGVHDPLNTPRSSSAPPSQQQPQINTANAGGVPHIVSVNAGRGRPASVEVEHPSAAIQSQPCNDFIVPCPNPGIQAVTRRQRLPPGVVYGDVSVESPIQNYTIIGGDGNVMVDHPGAAMQSQLVLQQQQKQPAPAPPVVQKPVTTPMAVVTGDSSCSCSLKAMVMCKKCGAFCHDDCIGPNKLCRTCFIRKTCYGKVETDKRCLGENTKR</sequence>
<feature type="region of interest" description="Disordered" evidence="10">
    <location>
        <begin position="1"/>
        <end position="83"/>
    </location>
</feature>
<reference evidence="12" key="1">
    <citation type="submission" date="2022-01" db="EMBL/GenBank/DDBJ databases">
        <authorList>
            <person name="King R."/>
        </authorList>
    </citation>
    <scope>NUCLEOTIDE SEQUENCE</scope>
</reference>
<feature type="compositionally biased region" description="Basic and acidic residues" evidence="10">
    <location>
        <begin position="617"/>
        <end position="630"/>
    </location>
</feature>
<gene>
    <name evidence="12" type="ORF">DIABBA_LOCUS11826</name>
</gene>
<evidence type="ECO:0000256" key="8">
    <source>
        <dbReference type="ARBA" id="ARBA00023163"/>
    </source>
</evidence>
<evidence type="ECO:0000259" key="11">
    <source>
        <dbReference type="PROSITE" id="PS51916"/>
    </source>
</evidence>
<feature type="region of interest" description="Disordered" evidence="10">
    <location>
        <begin position="524"/>
        <end position="576"/>
    </location>
</feature>
<keyword evidence="3" id="KW-0678">Repressor</keyword>
<comment type="subcellular location">
    <subcellularLocation>
        <location evidence="1">Nucleus</location>
    </subcellularLocation>
</comment>
<evidence type="ECO:0000256" key="7">
    <source>
        <dbReference type="ARBA" id="ARBA00023015"/>
    </source>
</evidence>
<accession>A0A9P0DU90</accession>
<feature type="compositionally biased region" description="Basic and acidic residues" evidence="10">
    <location>
        <begin position="666"/>
        <end position="675"/>
    </location>
</feature>
<feature type="compositionally biased region" description="Polar residues" evidence="10">
    <location>
        <begin position="41"/>
        <end position="54"/>
    </location>
</feature>
<dbReference type="OrthoDB" id="9348951at2759"/>
<feature type="region of interest" description="Disordered" evidence="10">
    <location>
        <begin position="403"/>
        <end position="423"/>
    </location>
</feature>
<dbReference type="InterPro" id="IPR024811">
    <property type="entry name" value="ASX/ASX-like"/>
</dbReference>
<keyword evidence="6" id="KW-0862">Zinc</keyword>
<evidence type="ECO:0000256" key="9">
    <source>
        <dbReference type="ARBA" id="ARBA00023242"/>
    </source>
</evidence>
<feature type="compositionally biased region" description="Basic and acidic residues" evidence="10">
    <location>
        <begin position="478"/>
        <end position="488"/>
    </location>
</feature>
<keyword evidence="5" id="KW-0863">Zinc-finger</keyword>
<dbReference type="EMBL" id="OU898283">
    <property type="protein sequence ID" value="CAH1284509.1"/>
    <property type="molecule type" value="Genomic_DNA"/>
</dbReference>
<feature type="compositionally biased region" description="Low complexity" evidence="10">
    <location>
        <begin position="531"/>
        <end position="540"/>
    </location>
</feature>
<feature type="region of interest" description="Disordered" evidence="10">
    <location>
        <begin position="453"/>
        <end position="497"/>
    </location>
</feature>
<evidence type="ECO:0000256" key="3">
    <source>
        <dbReference type="ARBA" id="ARBA00022491"/>
    </source>
</evidence>
<feature type="compositionally biased region" description="Low complexity" evidence="10">
    <location>
        <begin position="1211"/>
        <end position="1224"/>
    </location>
</feature>
<evidence type="ECO:0000256" key="6">
    <source>
        <dbReference type="ARBA" id="ARBA00022833"/>
    </source>
</evidence>
<name>A0A9P0DU90_DIABA</name>
<keyword evidence="4" id="KW-0479">Metal-binding</keyword>
<evidence type="ECO:0000256" key="2">
    <source>
        <dbReference type="ARBA" id="ARBA00006391"/>
    </source>
</evidence>
<evidence type="ECO:0000256" key="5">
    <source>
        <dbReference type="ARBA" id="ARBA00022771"/>
    </source>
</evidence>
<dbReference type="GO" id="GO:0035517">
    <property type="term" value="C:PR-DUB complex"/>
    <property type="evidence" value="ECO:0007669"/>
    <property type="project" value="TreeGrafter"/>
</dbReference>